<dbReference type="Pfam" id="PF01049">
    <property type="entry name" value="CADH_Y-type_LIR"/>
    <property type="match status" value="1"/>
</dbReference>
<dbReference type="GO" id="GO:0002009">
    <property type="term" value="P:morphogenesis of an epithelium"/>
    <property type="evidence" value="ECO:0007669"/>
    <property type="project" value="UniProtKB-ARBA"/>
</dbReference>
<evidence type="ECO:0000256" key="3">
    <source>
        <dbReference type="ARBA" id="ARBA00022692"/>
    </source>
</evidence>
<dbReference type="InterPro" id="IPR050971">
    <property type="entry name" value="Cadherin-domain_protein"/>
</dbReference>
<dbReference type="InterPro" id="IPR027397">
    <property type="entry name" value="Catenin-bd_sf"/>
</dbReference>
<dbReference type="InterPro" id="IPR002126">
    <property type="entry name" value="Cadherin-like_dom"/>
</dbReference>
<dbReference type="CDD" id="cd11304">
    <property type="entry name" value="Cadherin_repeat"/>
    <property type="match status" value="2"/>
</dbReference>
<dbReference type="GO" id="GO:0030057">
    <property type="term" value="C:desmosome"/>
    <property type="evidence" value="ECO:0007669"/>
    <property type="project" value="UniProtKB-SubCell"/>
</dbReference>
<evidence type="ECO:0000256" key="7">
    <source>
        <dbReference type="ARBA" id="ARBA00022889"/>
    </source>
</evidence>
<dbReference type="Gene3D" id="2.60.40.60">
    <property type="entry name" value="Cadherins"/>
    <property type="match status" value="4"/>
</dbReference>
<feature type="domain" description="Cadherin" evidence="16">
    <location>
        <begin position="7"/>
        <end position="115"/>
    </location>
</feature>
<dbReference type="SUPFAM" id="SSF49313">
    <property type="entry name" value="Cadherin-like"/>
    <property type="match status" value="4"/>
</dbReference>
<keyword evidence="11" id="KW-0325">Glycoprotein</keyword>
<dbReference type="SMART" id="SM00112">
    <property type="entry name" value="CA"/>
    <property type="match status" value="3"/>
</dbReference>
<protein>
    <recommendedName>
        <fullName evidence="16">Cadherin domain-containing protein</fullName>
    </recommendedName>
</protein>
<evidence type="ECO:0000256" key="9">
    <source>
        <dbReference type="ARBA" id="ARBA00022989"/>
    </source>
</evidence>
<keyword evidence="7 13" id="KW-0130">Cell adhesion</keyword>
<evidence type="ECO:0000259" key="16">
    <source>
        <dbReference type="PROSITE" id="PS50268"/>
    </source>
</evidence>
<dbReference type="GO" id="GO:0007156">
    <property type="term" value="P:homophilic cell adhesion via plasma membrane adhesion molecules"/>
    <property type="evidence" value="ECO:0007669"/>
    <property type="project" value="InterPro"/>
</dbReference>
<keyword evidence="10" id="KW-0472">Membrane</keyword>
<feature type="domain" description="Cadherin" evidence="16">
    <location>
        <begin position="227"/>
        <end position="337"/>
    </location>
</feature>
<dbReference type="PROSITE" id="PS00232">
    <property type="entry name" value="CADHERIN_1"/>
    <property type="match status" value="2"/>
</dbReference>
<comment type="subcellular location">
    <subcellularLocation>
        <location evidence="1">Cell junction</location>
        <location evidence="1">Desmosome</location>
    </subcellularLocation>
    <subcellularLocation>
        <location evidence="13">Cell membrane</location>
        <topology evidence="13">Single-pass type I membrane protein</topology>
    </subcellularLocation>
</comment>
<dbReference type="InParanoid" id="A0A672KUL9"/>
<dbReference type="InterPro" id="IPR020894">
    <property type="entry name" value="Cadherin_CS"/>
</dbReference>
<sequence>VVEDQNDNPPPAAFLLFFVTQVVAKDADEPNTLHTKIAYSLIKQEPNNGKLFFAVHKDNGTIFVNNPTLDREVSVTSYTDICTCVCLFVGSFKRNSATATVFIDILDVNDNIPTLEKDEFSASIDENEAPVEVMRIQALDNDEERTDNWLAEFKIVSGNEDGRFSIETDPKTNMGPVDFESASEMNLNLVVANKALLGAPLGGSVFKQKTYPVKINVKNKPEGPKFKPKIKPISVSENTKNSFPRVIDTYTAMEEDTGKTAEKVKYAKEYDPDNWISIDMDTAEIKLNKVPDRESPFLVNGTYYAKILCITDELHSQTSTGTIALQVEDLNDNCPKLLNNVQTVCSDTSIVNVTAEDEDSDPNGAPLEFSLIQEKTKGKWNLQRIDDVSVSMLAEDDLWPGFYEVTMEIRDKQGLACPDEQVLHLEVCTCSEGTFCASKLAALRTTSASLGAAGICFLILGFLCLILPLVACGTVREFTDVPFNAKESLIAYHTEGIGEDKTKNHCSRTERFPTMHPKMYPQCPFKQVSLMTAEHSARKLTKGLQKLTAKGFGTDETPFQQPTSAAVLSILRHSQFSFDSLLQKVSCLAANPPLTDGLLLYEYEGQGTPAGSVGRCSLLESDNDLEFLNNLGSKFLTLAELCHPPKPSLPPPKTEQVVKSVETSFKTESSVSTNTIQITTTIPPPQEVQQSSVTKVEMVNKSATLPSAKASQTLFVQQQPLFYLVEQQIPNTVFVESPTQGLYVINGKPGTEGLILQGGNVSQASLSRGQQAMYVINRAPVADIQPRQLQTAGQEQEAVMGCSPVSSPIGSPGGVLLMPMQFYKNTMQGVTGTPAILLADVPTLSKQKKKKTPSERLGTKGVDPKVKDTAASK</sequence>
<evidence type="ECO:0000256" key="6">
    <source>
        <dbReference type="ARBA" id="ARBA00022837"/>
    </source>
</evidence>
<proteinExistence type="predicted"/>
<dbReference type="Pfam" id="PF00028">
    <property type="entry name" value="Cadherin"/>
    <property type="match status" value="2"/>
</dbReference>
<evidence type="ECO:0000256" key="15">
    <source>
        <dbReference type="SAM" id="MobiDB-lite"/>
    </source>
</evidence>
<name>A0A672KUL9_SINGR</name>
<dbReference type="PANTHER" id="PTHR24025:SF29">
    <property type="entry name" value="DESMOGLEIN-2-LIKE-RELATED"/>
    <property type="match status" value="1"/>
</dbReference>
<organism evidence="17 18">
    <name type="scientific">Sinocyclocheilus grahami</name>
    <name type="common">Dianchi golden-line fish</name>
    <name type="synonym">Barbus grahami</name>
    <dbReference type="NCBI Taxonomy" id="75366"/>
    <lineage>
        <taxon>Eukaryota</taxon>
        <taxon>Metazoa</taxon>
        <taxon>Chordata</taxon>
        <taxon>Craniata</taxon>
        <taxon>Vertebrata</taxon>
        <taxon>Euteleostomi</taxon>
        <taxon>Actinopterygii</taxon>
        <taxon>Neopterygii</taxon>
        <taxon>Teleostei</taxon>
        <taxon>Ostariophysi</taxon>
        <taxon>Cypriniformes</taxon>
        <taxon>Cyprinidae</taxon>
        <taxon>Cyprininae</taxon>
        <taxon>Sinocyclocheilus</taxon>
    </lineage>
</organism>
<dbReference type="GO" id="GO:0005886">
    <property type="term" value="C:plasma membrane"/>
    <property type="evidence" value="ECO:0007669"/>
    <property type="project" value="UniProtKB-SubCell"/>
</dbReference>
<evidence type="ECO:0000256" key="2">
    <source>
        <dbReference type="ARBA" id="ARBA00022475"/>
    </source>
</evidence>
<evidence type="ECO:0000256" key="8">
    <source>
        <dbReference type="ARBA" id="ARBA00022949"/>
    </source>
</evidence>
<dbReference type="PRINTS" id="PR00205">
    <property type="entry name" value="CADHERIN"/>
</dbReference>
<evidence type="ECO:0000256" key="11">
    <source>
        <dbReference type="ARBA" id="ARBA00023180"/>
    </source>
</evidence>
<dbReference type="PANTHER" id="PTHR24025">
    <property type="entry name" value="DESMOGLEIN FAMILY MEMBER"/>
    <property type="match status" value="1"/>
</dbReference>
<dbReference type="FunFam" id="2.60.40.60:FF:000031">
    <property type="entry name" value="Cadherin 3"/>
    <property type="match status" value="1"/>
</dbReference>
<evidence type="ECO:0000313" key="18">
    <source>
        <dbReference type="Proteomes" id="UP000472262"/>
    </source>
</evidence>
<evidence type="ECO:0000256" key="1">
    <source>
        <dbReference type="ARBA" id="ARBA00004568"/>
    </source>
</evidence>
<dbReference type="FunFam" id="2.60.40.60:FF:000074">
    <property type="entry name" value="Desmoglein 4"/>
    <property type="match status" value="1"/>
</dbReference>
<keyword evidence="6 12" id="KW-0106">Calcium</keyword>
<dbReference type="PROSITE" id="PS50268">
    <property type="entry name" value="CADHERIN_2"/>
    <property type="match status" value="3"/>
</dbReference>
<keyword evidence="9" id="KW-1133">Transmembrane helix</keyword>
<accession>A0A672KUL9</accession>
<evidence type="ECO:0000256" key="5">
    <source>
        <dbReference type="ARBA" id="ARBA00022737"/>
    </source>
</evidence>
<reference evidence="17" key="2">
    <citation type="submission" date="2025-09" db="UniProtKB">
        <authorList>
            <consortium name="Ensembl"/>
        </authorList>
    </citation>
    <scope>IDENTIFICATION</scope>
</reference>
<dbReference type="GO" id="GO:0045216">
    <property type="term" value="P:cell-cell junction organization"/>
    <property type="evidence" value="ECO:0007669"/>
    <property type="project" value="UniProtKB-ARBA"/>
</dbReference>
<keyword evidence="18" id="KW-1185">Reference proteome</keyword>
<evidence type="ECO:0000256" key="4">
    <source>
        <dbReference type="ARBA" id="ARBA00022723"/>
    </source>
</evidence>
<dbReference type="OMA" id="NWISIDM"/>
<dbReference type="Proteomes" id="UP000472262">
    <property type="component" value="Unassembled WGS sequence"/>
</dbReference>
<dbReference type="Gene3D" id="4.10.900.10">
    <property type="entry name" value="TCF3-CBD (Catenin binding domain)"/>
    <property type="match status" value="1"/>
</dbReference>
<keyword evidence="8" id="KW-0965">Cell junction</keyword>
<keyword evidence="4" id="KW-0479">Metal-binding</keyword>
<keyword evidence="3 13" id="KW-0812">Transmembrane</keyword>
<dbReference type="InterPro" id="IPR015919">
    <property type="entry name" value="Cadherin-like_sf"/>
</dbReference>
<dbReference type="AlphaFoldDB" id="A0A672KUL9"/>
<dbReference type="Ensembl" id="ENSSGRT00000015530.1">
    <property type="protein sequence ID" value="ENSSGRP00000014375.1"/>
    <property type="gene ID" value="ENSSGRG00000008993.1"/>
</dbReference>
<comment type="function">
    <text evidence="14">A component of desmosome cell-cell junctions which are required for positive regulation of cellular adhesion. Involved in the interaction of plaque proteins and intermediate filaments mediating cell-cell adhesion.</text>
</comment>
<evidence type="ECO:0000256" key="12">
    <source>
        <dbReference type="PROSITE-ProRule" id="PRU00043"/>
    </source>
</evidence>
<keyword evidence="5" id="KW-0677">Repeat</keyword>
<evidence type="ECO:0000256" key="10">
    <source>
        <dbReference type="ARBA" id="ARBA00023136"/>
    </source>
</evidence>
<feature type="compositionally biased region" description="Basic and acidic residues" evidence="15">
    <location>
        <begin position="852"/>
        <end position="873"/>
    </location>
</feature>
<evidence type="ECO:0000256" key="14">
    <source>
        <dbReference type="RuleBase" id="RU004358"/>
    </source>
</evidence>
<dbReference type="FunFam" id="2.60.40.60:FF:000083">
    <property type="entry name" value="Desmoglein 1"/>
    <property type="match status" value="1"/>
</dbReference>
<reference evidence="17" key="1">
    <citation type="submission" date="2025-08" db="UniProtKB">
        <authorList>
            <consortium name="Ensembl"/>
        </authorList>
    </citation>
    <scope>IDENTIFICATION</scope>
</reference>
<dbReference type="GO" id="GO:0005509">
    <property type="term" value="F:calcium ion binding"/>
    <property type="evidence" value="ECO:0007669"/>
    <property type="project" value="UniProtKB-UniRule"/>
</dbReference>
<feature type="region of interest" description="Disordered" evidence="15">
    <location>
        <begin position="843"/>
        <end position="873"/>
    </location>
</feature>
<dbReference type="PRINTS" id="PR01818">
    <property type="entry name" value="DESMOCADHERN"/>
</dbReference>
<dbReference type="InterPro" id="IPR009122">
    <property type="entry name" value="Desmosomal_cadherin"/>
</dbReference>
<feature type="domain" description="Cadherin" evidence="16">
    <location>
        <begin position="116"/>
        <end position="226"/>
    </location>
</feature>
<evidence type="ECO:0000256" key="13">
    <source>
        <dbReference type="RuleBase" id="RU003318"/>
    </source>
</evidence>
<keyword evidence="2" id="KW-1003">Cell membrane</keyword>
<dbReference type="InterPro" id="IPR000233">
    <property type="entry name" value="Cadherin_Y-type_LIR"/>
</dbReference>
<evidence type="ECO:0000313" key="17">
    <source>
        <dbReference type="Ensembl" id="ENSSGRP00000014375.1"/>
    </source>
</evidence>